<feature type="compositionally biased region" description="Low complexity" evidence="1">
    <location>
        <begin position="13"/>
        <end position="35"/>
    </location>
</feature>
<dbReference type="InParanoid" id="A0A2T3A3F2"/>
<protein>
    <submittedName>
        <fullName evidence="2">Uncharacterized protein</fullName>
    </submittedName>
</protein>
<accession>A0A2T3A3F2</accession>
<evidence type="ECO:0000313" key="3">
    <source>
        <dbReference type="Proteomes" id="UP000241462"/>
    </source>
</evidence>
<dbReference type="AlphaFoldDB" id="A0A2T3A3F2"/>
<keyword evidence="3" id="KW-1185">Reference proteome</keyword>
<feature type="compositionally biased region" description="Basic and acidic residues" evidence="1">
    <location>
        <begin position="1"/>
        <end position="11"/>
    </location>
</feature>
<feature type="region of interest" description="Disordered" evidence="1">
    <location>
        <begin position="1"/>
        <end position="39"/>
    </location>
</feature>
<evidence type="ECO:0000313" key="2">
    <source>
        <dbReference type="EMBL" id="PSR82201.1"/>
    </source>
</evidence>
<reference evidence="2 3" key="1">
    <citation type="journal article" date="2018" name="Mycol. Prog.">
        <title>Coniella lustricola, a new species from submerged detritus.</title>
        <authorList>
            <person name="Raudabaugh D.B."/>
            <person name="Iturriaga T."/>
            <person name="Carver A."/>
            <person name="Mondo S."/>
            <person name="Pangilinan J."/>
            <person name="Lipzen A."/>
            <person name="He G."/>
            <person name="Amirebrahimi M."/>
            <person name="Grigoriev I.V."/>
            <person name="Miller A.N."/>
        </authorList>
    </citation>
    <scope>NUCLEOTIDE SEQUENCE [LARGE SCALE GENOMIC DNA]</scope>
    <source>
        <strain evidence="2 3">B22-T-1</strain>
    </source>
</reference>
<name>A0A2T3A3F2_9PEZI</name>
<organism evidence="2 3">
    <name type="scientific">Coniella lustricola</name>
    <dbReference type="NCBI Taxonomy" id="2025994"/>
    <lineage>
        <taxon>Eukaryota</taxon>
        <taxon>Fungi</taxon>
        <taxon>Dikarya</taxon>
        <taxon>Ascomycota</taxon>
        <taxon>Pezizomycotina</taxon>
        <taxon>Sordariomycetes</taxon>
        <taxon>Sordariomycetidae</taxon>
        <taxon>Diaporthales</taxon>
        <taxon>Schizoparmaceae</taxon>
        <taxon>Coniella</taxon>
    </lineage>
</organism>
<dbReference type="OrthoDB" id="5325862at2759"/>
<dbReference type="Proteomes" id="UP000241462">
    <property type="component" value="Unassembled WGS sequence"/>
</dbReference>
<sequence length="326" mass="35567">MNNDGATDKARIYSHQSSSSFSLSSSSSQPPSYAASERHSMPTAQFQIQARGVTSTSSICKQDSAEPILIYRVANHGTDSVVSAEPAYFSLRPKPSSNSCVLVRGGSGNTTTSAGTHADTGRIPVNATIYRWGPGRHPKIRLFSPTAQLPVSTIEQALAAEEEVEASCERIVEVHSRSVFSRDQKMENTPFGTLQWRYAGRAERRQVYDADSLLVLERLDISDSRGGKGFFSGKVKKGKEEHKENRVCVARFVRNHEFRTPGTTKGMAGNGGRLMVFGRGTGGCSEDEKDRHGSSTSFEAFVIASCLCMLKKEVDRMRDNTTAAIV</sequence>
<gene>
    <name evidence="2" type="ORF">BD289DRAFT_437979</name>
</gene>
<dbReference type="EMBL" id="KZ678484">
    <property type="protein sequence ID" value="PSR82201.1"/>
    <property type="molecule type" value="Genomic_DNA"/>
</dbReference>
<evidence type="ECO:0000256" key="1">
    <source>
        <dbReference type="SAM" id="MobiDB-lite"/>
    </source>
</evidence>
<dbReference type="STRING" id="2025994.A0A2T3A3F2"/>
<proteinExistence type="predicted"/>